<keyword evidence="5" id="KW-0472">Membrane</keyword>
<reference evidence="7" key="1">
    <citation type="submission" date="2020-06" db="EMBL/GenBank/DDBJ databases">
        <title>Draft genome of Bugula neritina, a colonial animal packing powerful symbionts and potential medicines.</title>
        <authorList>
            <person name="Rayko M."/>
        </authorList>
    </citation>
    <scope>NUCLEOTIDE SEQUENCE [LARGE SCALE GENOMIC DNA]</scope>
    <source>
        <strain evidence="7">Kwan_BN1</strain>
    </source>
</reference>
<keyword evidence="5" id="KW-1133">Transmembrane helix</keyword>
<comment type="similarity">
    <text evidence="1 4">Belongs to the AAA ATPase family.</text>
</comment>
<gene>
    <name evidence="7" type="ORF">EB796_018292</name>
</gene>
<evidence type="ECO:0000256" key="4">
    <source>
        <dbReference type="RuleBase" id="RU003651"/>
    </source>
</evidence>
<evidence type="ECO:0000259" key="6">
    <source>
        <dbReference type="SMART" id="SM00382"/>
    </source>
</evidence>
<evidence type="ECO:0000256" key="1">
    <source>
        <dbReference type="ARBA" id="ARBA00006914"/>
    </source>
</evidence>
<keyword evidence="8" id="KW-1185">Reference proteome</keyword>
<dbReference type="InterPro" id="IPR003960">
    <property type="entry name" value="ATPase_AAA_CS"/>
</dbReference>
<evidence type="ECO:0000313" key="7">
    <source>
        <dbReference type="EMBL" id="KAF6023399.1"/>
    </source>
</evidence>
<dbReference type="FunFam" id="3.40.50.300:FF:000093">
    <property type="entry name" value="Fidgetin-like 1"/>
    <property type="match status" value="1"/>
</dbReference>
<dbReference type="Pfam" id="PF00004">
    <property type="entry name" value="AAA"/>
    <property type="match status" value="1"/>
</dbReference>
<dbReference type="PANTHER" id="PTHR23074:SF17">
    <property type="entry name" value="FIDGETIN-LIKE PROTEIN 1"/>
    <property type="match status" value="1"/>
</dbReference>
<evidence type="ECO:0000256" key="5">
    <source>
        <dbReference type="SAM" id="Phobius"/>
    </source>
</evidence>
<dbReference type="EMBL" id="VXIV02002722">
    <property type="protein sequence ID" value="KAF6023399.1"/>
    <property type="molecule type" value="Genomic_DNA"/>
</dbReference>
<dbReference type="SUPFAM" id="SSF52540">
    <property type="entry name" value="P-loop containing nucleoside triphosphate hydrolases"/>
    <property type="match status" value="1"/>
</dbReference>
<dbReference type="AlphaFoldDB" id="A0A7J7JAW9"/>
<dbReference type="InterPro" id="IPR003593">
    <property type="entry name" value="AAA+_ATPase"/>
</dbReference>
<keyword evidence="3 4" id="KW-0067">ATP-binding</keyword>
<feature type="transmembrane region" description="Helical" evidence="5">
    <location>
        <begin position="291"/>
        <end position="314"/>
    </location>
</feature>
<dbReference type="GO" id="GO:0005524">
    <property type="term" value="F:ATP binding"/>
    <property type="evidence" value="ECO:0007669"/>
    <property type="project" value="UniProtKB-KW"/>
</dbReference>
<dbReference type="InterPro" id="IPR041569">
    <property type="entry name" value="AAA_lid_3"/>
</dbReference>
<dbReference type="OrthoDB" id="10251136at2759"/>
<dbReference type="Pfam" id="PF17862">
    <property type="entry name" value="AAA_lid_3"/>
    <property type="match status" value="1"/>
</dbReference>
<keyword evidence="2 4" id="KW-0547">Nucleotide-binding</keyword>
<name>A0A7J7JAW9_BUGNE</name>
<accession>A0A7J7JAW9</accession>
<keyword evidence="5" id="KW-0812">Transmembrane</keyword>
<dbReference type="Gene3D" id="3.40.50.300">
    <property type="entry name" value="P-loop containing nucleotide triphosphate hydrolases"/>
    <property type="match status" value="1"/>
</dbReference>
<dbReference type="Proteomes" id="UP000593567">
    <property type="component" value="Unassembled WGS sequence"/>
</dbReference>
<dbReference type="FunFam" id="1.10.8.60:FF:000022">
    <property type="entry name" value="Fidgetin like 1"/>
    <property type="match status" value="1"/>
</dbReference>
<dbReference type="PANTHER" id="PTHR23074">
    <property type="entry name" value="AAA DOMAIN-CONTAINING"/>
    <property type="match status" value="1"/>
</dbReference>
<proteinExistence type="inferred from homology"/>
<feature type="domain" description="AAA+ ATPase" evidence="6">
    <location>
        <begin position="68"/>
        <end position="204"/>
    </location>
</feature>
<comment type="caution">
    <text evidence="7">The sequence shown here is derived from an EMBL/GenBank/DDBJ whole genome shotgun (WGS) entry which is preliminary data.</text>
</comment>
<dbReference type="InterPro" id="IPR027417">
    <property type="entry name" value="P-loop_NTPase"/>
</dbReference>
<dbReference type="GO" id="GO:0016887">
    <property type="term" value="F:ATP hydrolysis activity"/>
    <property type="evidence" value="ECO:0007669"/>
    <property type="project" value="InterPro"/>
</dbReference>
<protein>
    <submittedName>
        <fullName evidence="7">FIGNL1</fullName>
    </submittedName>
</protein>
<dbReference type="SMART" id="SM00382">
    <property type="entry name" value="AAA"/>
    <property type="match status" value="1"/>
</dbReference>
<organism evidence="7 8">
    <name type="scientific">Bugula neritina</name>
    <name type="common">Brown bryozoan</name>
    <name type="synonym">Sertularia neritina</name>
    <dbReference type="NCBI Taxonomy" id="10212"/>
    <lineage>
        <taxon>Eukaryota</taxon>
        <taxon>Metazoa</taxon>
        <taxon>Spiralia</taxon>
        <taxon>Lophotrochozoa</taxon>
        <taxon>Bryozoa</taxon>
        <taxon>Gymnolaemata</taxon>
        <taxon>Cheilostomatida</taxon>
        <taxon>Flustrina</taxon>
        <taxon>Buguloidea</taxon>
        <taxon>Bugulidae</taxon>
        <taxon>Bugula</taxon>
    </lineage>
</organism>
<sequence>MRKKLRFLKKLAYLDPKIVKLIMNEILDSNAGLTWDDIAELQFVKKTIKEIIVLPMLRPDIFNGLRGPPKGLLLFGPPGTGKTLIGKCVASQSKCTFFSISASSLTSKWIGDGEKMVRALFAVARYKQPSVVFIDEIDSLLTQRSDGEHESSRRIKTEFLVQMDGVGCDVEDRILIIGATNRPQELDEAARRRFVKRLYIPLPGDNARSSIVKNLLEHQTTLLNEGDMQYIEEHTAGYSGADMSNLCKEAALGPVRDIHFEDIEMRLSMLMMYGLSILMISSELLSKFVPVLTLLALMLIGSGTKNLVVGKLIIFSINA</sequence>
<dbReference type="PROSITE" id="PS00674">
    <property type="entry name" value="AAA"/>
    <property type="match status" value="1"/>
</dbReference>
<dbReference type="Gene3D" id="1.10.8.60">
    <property type="match status" value="1"/>
</dbReference>
<evidence type="ECO:0000256" key="2">
    <source>
        <dbReference type="ARBA" id="ARBA00022741"/>
    </source>
</evidence>
<dbReference type="InterPro" id="IPR003959">
    <property type="entry name" value="ATPase_AAA_core"/>
</dbReference>
<evidence type="ECO:0000256" key="3">
    <source>
        <dbReference type="ARBA" id="ARBA00022840"/>
    </source>
</evidence>
<dbReference type="InterPro" id="IPR050304">
    <property type="entry name" value="MT-severing_AAA_ATPase"/>
</dbReference>
<dbReference type="GO" id="GO:0008568">
    <property type="term" value="F:microtubule severing ATPase activity"/>
    <property type="evidence" value="ECO:0007669"/>
    <property type="project" value="TreeGrafter"/>
</dbReference>
<evidence type="ECO:0000313" key="8">
    <source>
        <dbReference type="Proteomes" id="UP000593567"/>
    </source>
</evidence>